<comment type="caution">
    <text evidence="3">The sequence shown here is derived from an EMBL/GenBank/DDBJ whole genome shotgun (WGS) entry which is preliminary data.</text>
</comment>
<keyword evidence="1" id="KW-0175">Coiled coil</keyword>
<feature type="coiled-coil region" evidence="1">
    <location>
        <begin position="214"/>
        <end position="286"/>
    </location>
</feature>
<evidence type="ECO:0000313" key="4">
    <source>
        <dbReference type="Proteomes" id="UP000664534"/>
    </source>
</evidence>
<keyword evidence="4" id="KW-1185">Reference proteome</keyword>
<evidence type="ECO:0000256" key="1">
    <source>
        <dbReference type="SAM" id="Coils"/>
    </source>
</evidence>
<dbReference type="Proteomes" id="UP000664534">
    <property type="component" value="Unassembled WGS sequence"/>
</dbReference>
<feature type="coiled-coil region" evidence="1">
    <location>
        <begin position="136"/>
        <end position="170"/>
    </location>
</feature>
<gene>
    <name evidence="3" type="ORF">IMSHALPRED_005788</name>
</gene>
<reference evidence="3" key="1">
    <citation type="submission" date="2021-03" db="EMBL/GenBank/DDBJ databases">
        <authorList>
            <person name="Tagirdzhanova G."/>
        </authorList>
    </citation>
    <scope>NUCLEOTIDE SEQUENCE</scope>
</reference>
<feature type="region of interest" description="Disordered" evidence="2">
    <location>
        <begin position="290"/>
        <end position="346"/>
    </location>
</feature>
<organism evidence="3 4">
    <name type="scientific">Imshaugia aleurites</name>
    <dbReference type="NCBI Taxonomy" id="172621"/>
    <lineage>
        <taxon>Eukaryota</taxon>
        <taxon>Fungi</taxon>
        <taxon>Dikarya</taxon>
        <taxon>Ascomycota</taxon>
        <taxon>Pezizomycotina</taxon>
        <taxon>Lecanoromycetes</taxon>
        <taxon>OSLEUM clade</taxon>
        <taxon>Lecanoromycetidae</taxon>
        <taxon>Lecanorales</taxon>
        <taxon>Lecanorineae</taxon>
        <taxon>Parmeliaceae</taxon>
        <taxon>Imshaugia</taxon>
    </lineage>
</organism>
<accession>A0A8H3FKZ2</accession>
<protein>
    <submittedName>
        <fullName evidence="3">Uncharacterized protein</fullName>
    </submittedName>
</protein>
<evidence type="ECO:0000256" key="2">
    <source>
        <dbReference type="SAM" id="MobiDB-lite"/>
    </source>
</evidence>
<name>A0A8H3FKZ2_9LECA</name>
<dbReference type="AlphaFoldDB" id="A0A8H3FKZ2"/>
<evidence type="ECO:0000313" key="3">
    <source>
        <dbReference type="EMBL" id="CAF9922896.1"/>
    </source>
</evidence>
<proteinExistence type="predicted"/>
<dbReference type="EMBL" id="CAJPDT010000032">
    <property type="protein sequence ID" value="CAF9922896.1"/>
    <property type="molecule type" value="Genomic_DNA"/>
</dbReference>
<sequence>MRVPTQNYELENEQPADHLSWTVPSWTTLSWTAPSTASISFRQSQEEGLRLFEAAEAKAKDLGQCVEVLQEEKSRISEDLTAKIEGLQAQVGRLSEELEEERRKANEESCLQMEHIAALEIDLESSRGRLSLSTTYEVLQEQNDKFQDRIEVLQKQLEVVEREKKRLSRAVGTSSKGVPASSILHKEYVEDLKKDRLELVKKLEEREGLHQTQVAQLQQVIDDLEKNKTGLQWQLEYYRKQQRLIQEAREFDTAPAQDLSDARAEIERLQKMIEEQQATTEQNERIEGYTQDCSDLPDSPFPENSAHPQEELDDLAPPPSADELEGTVAEPAASDLDESELEQPKTEVEAEVLRLQCQELKDRNQGLQEQDIKWRKLFRKFMHRAGDVQRKDASKHQIKKGFKDLQKIVKEGGLQDL</sequence>
<feature type="coiled-coil region" evidence="1">
    <location>
        <begin position="52"/>
        <end position="108"/>
    </location>
</feature>